<gene>
    <name evidence="1" type="ORF">SAMN06265370_102290</name>
</gene>
<dbReference type="Pfam" id="PF04325">
    <property type="entry name" value="DUF465"/>
    <property type="match status" value="1"/>
</dbReference>
<proteinExistence type="predicted"/>
<evidence type="ECO:0008006" key="3">
    <source>
        <dbReference type="Google" id="ProtNLM"/>
    </source>
</evidence>
<dbReference type="InterPro" id="IPR038444">
    <property type="entry name" value="DUF465_sf"/>
</dbReference>
<dbReference type="InterPro" id="IPR007420">
    <property type="entry name" value="DUF465"/>
</dbReference>
<keyword evidence="2" id="KW-1185">Reference proteome</keyword>
<name>A0A238VLN0_9RHOB</name>
<sequence length="58" mass="6626">MSLSSHLQELRKKHQTLSDAVEAAHRSPGVDDLKIANLKKQKLRLKEEITRLTPQTVH</sequence>
<dbReference type="Gene3D" id="6.10.280.50">
    <property type="match status" value="1"/>
</dbReference>
<dbReference type="AlphaFoldDB" id="A0A238VLN0"/>
<dbReference type="Proteomes" id="UP000198417">
    <property type="component" value="Unassembled WGS sequence"/>
</dbReference>
<accession>A0A238VLN0</accession>
<dbReference type="EMBL" id="FZNN01000002">
    <property type="protein sequence ID" value="SNR34643.1"/>
    <property type="molecule type" value="Genomic_DNA"/>
</dbReference>
<evidence type="ECO:0000313" key="1">
    <source>
        <dbReference type="EMBL" id="SNR34643.1"/>
    </source>
</evidence>
<organism evidence="1 2">
    <name type="scientific">Puniceibacterium sediminis</name>
    <dbReference type="NCBI Taxonomy" id="1608407"/>
    <lineage>
        <taxon>Bacteria</taxon>
        <taxon>Pseudomonadati</taxon>
        <taxon>Pseudomonadota</taxon>
        <taxon>Alphaproteobacteria</taxon>
        <taxon>Rhodobacterales</taxon>
        <taxon>Paracoccaceae</taxon>
        <taxon>Puniceibacterium</taxon>
    </lineage>
</organism>
<reference evidence="1 2" key="1">
    <citation type="submission" date="2017-06" db="EMBL/GenBank/DDBJ databases">
        <authorList>
            <person name="Kim H.J."/>
            <person name="Triplett B.A."/>
        </authorList>
    </citation>
    <scope>NUCLEOTIDE SEQUENCE [LARGE SCALE GENOMIC DNA]</scope>
    <source>
        <strain evidence="1 2">DSM 29052</strain>
    </source>
</reference>
<protein>
    <recommendedName>
        <fullName evidence="3">DUF465 domain-containing protein</fullName>
    </recommendedName>
</protein>
<dbReference type="OrthoDB" id="7362854at2"/>
<evidence type="ECO:0000313" key="2">
    <source>
        <dbReference type="Proteomes" id="UP000198417"/>
    </source>
</evidence>
<dbReference type="RefSeq" id="WP_089269241.1">
    <property type="nucleotide sequence ID" value="NZ_FZNN01000002.1"/>
</dbReference>